<evidence type="ECO:0000313" key="1">
    <source>
        <dbReference type="Proteomes" id="UP000887579"/>
    </source>
</evidence>
<proteinExistence type="predicted"/>
<protein>
    <submittedName>
        <fullName evidence="2">Uncharacterized protein</fullName>
    </submittedName>
</protein>
<name>A0AC34FBP3_9BILA</name>
<sequence>MKGGTTKDAAVAPVNTQKSTAKNIRNEIVQLQKNKDKSSSSSQWITDVPTRSSSLFSEPTGFSSFVTTEESKLTSLKSYELSGTQSKQKHRKRSVSSDESSESSATGTSQDHPSLPHLNLTENDYSRQAAADRKWQEAVNVFLQHDPVTKIPRHRTRTAKYLIRRNYCSIKRDAGFRWKKAVEKFQSRRVFPSIPVPDSEWSEA</sequence>
<accession>A0AC34FBP3</accession>
<dbReference type="WBParaSite" id="ES5_v2.g14603.t1">
    <property type="protein sequence ID" value="ES5_v2.g14603.t1"/>
    <property type="gene ID" value="ES5_v2.g14603"/>
</dbReference>
<evidence type="ECO:0000313" key="2">
    <source>
        <dbReference type="WBParaSite" id="ES5_v2.g14603.t1"/>
    </source>
</evidence>
<dbReference type="Proteomes" id="UP000887579">
    <property type="component" value="Unplaced"/>
</dbReference>
<reference evidence="2" key="1">
    <citation type="submission" date="2022-11" db="UniProtKB">
        <authorList>
            <consortium name="WormBaseParasite"/>
        </authorList>
    </citation>
    <scope>IDENTIFICATION</scope>
</reference>
<organism evidence="1 2">
    <name type="scientific">Panagrolaimus sp. ES5</name>
    <dbReference type="NCBI Taxonomy" id="591445"/>
    <lineage>
        <taxon>Eukaryota</taxon>
        <taxon>Metazoa</taxon>
        <taxon>Ecdysozoa</taxon>
        <taxon>Nematoda</taxon>
        <taxon>Chromadorea</taxon>
        <taxon>Rhabditida</taxon>
        <taxon>Tylenchina</taxon>
        <taxon>Panagrolaimomorpha</taxon>
        <taxon>Panagrolaimoidea</taxon>
        <taxon>Panagrolaimidae</taxon>
        <taxon>Panagrolaimus</taxon>
    </lineage>
</organism>